<sequence>MASGRNVDSNSLVSFLPEDNSSSKQDLS</sequence>
<name>A0A0A8Y723_ARUDO</name>
<feature type="region of interest" description="Disordered" evidence="1">
    <location>
        <begin position="1"/>
        <end position="28"/>
    </location>
</feature>
<reference evidence="2" key="1">
    <citation type="submission" date="2014-09" db="EMBL/GenBank/DDBJ databases">
        <authorList>
            <person name="Magalhaes I.L.F."/>
            <person name="Oliveira U."/>
            <person name="Santos F.R."/>
            <person name="Vidigal T.H.D.A."/>
            <person name="Brescovit A.D."/>
            <person name="Santos A.J."/>
        </authorList>
    </citation>
    <scope>NUCLEOTIDE SEQUENCE</scope>
    <source>
        <tissue evidence="2">Shoot tissue taken approximately 20 cm above the soil surface</tissue>
    </source>
</reference>
<evidence type="ECO:0000256" key="1">
    <source>
        <dbReference type="SAM" id="MobiDB-lite"/>
    </source>
</evidence>
<protein>
    <submittedName>
        <fullName evidence="2">Uncharacterized protein</fullName>
    </submittedName>
</protein>
<organism evidence="2">
    <name type="scientific">Arundo donax</name>
    <name type="common">Giant reed</name>
    <name type="synonym">Donax arundinaceus</name>
    <dbReference type="NCBI Taxonomy" id="35708"/>
    <lineage>
        <taxon>Eukaryota</taxon>
        <taxon>Viridiplantae</taxon>
        <taxon>Streptophyta</taxon>
        <taxon>Embryophyta</taxon>
        <taxon>Tracheophyta</taxon>
        <taxon>Spermatophyta</taxon>
        <taxon>Magnoliopsida</taxon>
        <taxon>Liliopsida</taxon>
        <taxon>Poales</taxon>
        <taxon>Poaceae</taxon>
        <taxon>PACMAD clade</taxon>
        <taxon>Arundinoideae</taxon>
        <taxon>Arundineae</taxon>
        <taxon>Arundo</taxon>
    </lineage>
</organism>
<evidence type="ECO:0000313" key="2">
    <source>
        <dbReference type="EMBL" id="JAD20890.1"/>
    </source>
</evidence>
<dbReference type="EMBL" id="GBRH01277005">
    <property type="protein sequence ID" value="JAD20890.1"/>
    <property type="molecule type" value="Transcribed_RNA"/>
</dbReference>
<proteinExistence type="predicted"/>
<dbReference type="AlphaFoldDB" id="A0A0A8Y723"/>
<accession>A0A0A8Y723</accession>
<reference evidence="2" key="2">
    <citation type="journal article" date="2015" name="Data Brief">
        <title>Shoot transcriptome of the giant reed, Arundo donax.</title>
        <authorList>
            <person name="Barrero R.A."/>
            <person name="Guerrero F.D."/>
            <person name="Moolhuijzen P."/>
            <person name="Goolsby J.A."/>
            <person name="Tidwell J."/>
            <person name="Bellgard S.E."/>
            <person name="Bellgard M.I."/>
        </authorList>
    </citation>
    <scope>NUCLEOTIDE SEQUENCE</scope>
    <source>
        <tissue evidence="2">Shoot tissue taken approximately 20 cm above the soil surface</tissue>
    </source>
</reference>